<name>A0ABV6UX33_9ACTN</name>
<dbReference type="RefSeq" id="WP_232242905.1">
    <property type="nucleotide sequence ID" value="NZ_JBHEZZ010000026.1"/>
</dbReference>
<dbReference type="EMBL" id="JBHEZZ010000026">
    <property type="protein sequence ID" value="MFC1406040.1"/>
    <property type="molecule type" value="Genomic_DNA"/>
</dbReference>
<gene>
    <name evidence="1" type="ORF">ACEZDJ_32575</name>
</gene>
<keyword evidence="2" id="KW-1185">Reference proteome</keyword>
<reference evidence="1 2" key="1">
    <citation type="submission" date="2024-09" db="EMBL/GenBank/DDBJ databases">
        <authorList>
            <person name="Lee S.D."/>
        </authorList>
    </citation>
    <scope>NUCLEOTIDE SEQUENCE [LARGE SCALE GENOMIC DNA]</scope>
    <source>
        <strain evidence="1 2">N1-5</strain>
    </source>
</reference>
<dbReference type="Proteomes" id="UP001592528">
    <property type="component" value="Unassembled WGS sequence"/>
</dbReference>
<accession>A0ABV6UX33</accession>
<organism evidence="1 2">
    <name type="scientific">Streptacidiphilus cavernicola</name>
    <dbReference type="NCBI Taxonomy" id="3342716"/>
    <lineage>
        <taxon>Bacteria</taxon>
        <taxon>Bacillati</taxon>
        <taxon>Actinomycetota</taxon>
        <taxon>Actinomycetes</taxon>
        <taxon>Kitasatosporales</taxon>
        <taxon>Streptomycetaceae</taxon>
        <taxon>Streptacidiphilus</taxon>
    </lineage>
</organism>
<protein>
    <submittedName>
        <fullName evidence="1">Uncharacterized protein</fullName>
    </submittedName>
</protein>
<sequence>MSAQSQQAAGVLVRDVVRAVVKDCVPEEAVVVEGLLRYSDAQVLARLRGRRQGRDPLGFGLAEVAPLVTPVLWLTLEAARQRLADAVVDGAAHGSASLWRRLLRRRSTPELIPPLTRAQQALVQRMVIEAAAEAGLSQQRARRIADGVVAGLALSEPGRPPSGGATGAAR</sequence>
<comment type="caution">
    <text evidence="1">The sequence shown here is derived from an EMBL/GenBank/DDBJ whole genome shotgun (WGS) entry which is preliminary data.</text>
</comment>
<proteinExistence type="predicted"/>
<evidence type="ECO:0000313" key="1">
    <source>
        <dbReference type="EMBL" id="MFC1406040.1"/>
    </source>
</evidence>
<evidence type="ECO:0000313" key="2">
    <source>
        <dbReference type="Proteomes" id="UP001592528"/>
    </source>
</evidence>